<dbReference type="PROSITE" id="PS50088">
    <property type="entry name" value="ANK_REPEAT"/>
    <property type="match status" value="2"/>
</dbReference>
<dbReference type="PROSITE" id="PS50297">
    <property type="entry name" value="ANK_REP_REGION"/>
    <property type="match status" value="1"/>
</dbReference>
<dbReference type="GO" id="GO:0051059">
    <property type="term" value="F:NF-kappaB binding"/>
    <property type="evidence" value="ECO:0007669"/>
    <property type="project" value="TreeGrafter"/>
</dbReference>
<dbReference type="InterPro" id="IPR036770">
    <property type="entry name" value="Ankyrin_rpt-contain_sf"/>
</dbReference>
<evidence type="ECO:0000313" key="4">
    <source>
        <dbReference type="EMBL" id="CAD5120169.1"/>
    </source>
</evidence>
<dbReference type="SMART" id="SM00248">
    <property type="entry name" value="ANK"/>
    <property type="match status" value="5"/>
</dbReference>
<gene>
    <name evidence="4" type="ORF">DGYR_LOCUS8298</name>
</gene>
<dbReference type="EMBL" id="CAJFCJ010000012">
    <property type="protein sequence ID" value="CAD5120169.1"/>
    <property type="molecule type" value="Genomic_DNA"/>
</dbReference>
<keyword evidence="5" id="KW-1185">Reference proteome</keyword>
<dbReference type="InterPro" id="IPR002110">
    <property type="entry name" value="Ankyrin_rpt"/>
</dbReference>
<feature type="repeat" description="ANK" evidence="3">
    <location>
        <begin position="158"/>
        <end position="190"/>
    </location>
</feature>
<evidence type="ECO:0000313" key="5">
    <source>
        <dbReference type="Proteomes" id="UP000549394"/>
    </source>
</evidence>
<comment type="caution">
    <text evidence="4">The sequence shown here is derived from an EMBL/GenBank/DDBJ whole genome shotgun (WGS) entry which is preliminary data.</text>
</comment>
<dbReference type="Gene3D" id="1.25.40.20">
    <property type="entry name" value="Ankyrin repeat-containing domain"/>
    <property type="match status" value="1"/>
</dbReference>
<keyword evidence="2 3" id="KW-0040">ANK repeat</keyword>
<accession>A0A7I8VWJ5</accession>
<sequence>MTKMSGNDKKDVQFCNNGSHPILASRDGSLSVKRKADNGDKIEARCDFLTSRSSTGETVLHKAVRMNNLCYAKKLLSMYSTQLVNIFNYNRETPLHISVKLLKEEMTTLLIRYNANVNAMDLKGRTPFTLCFLLGSREMFRLFLNSGKKISFDITDFDGNPPLHLAFVNDHKELVLDILQSTREFNLNDYNRKCGSTIVHLVAESNDSSFMNKLIRSNPQININMRNFAGYTPCEVAKGRNFSKMADLLGKYTALETVVDNDSE</sequence>
<dbReference type="GO" id="GO:0071356">
    <property type="term" value="P:cellular response to tumor necrosis factor"/>
    <property type="evidence" value="ECO:0007669"/>
    <property type="project" value="TreeGrafter"/>
</dbReference>
<dbReference type="AlphaFoldDB" id="A0A7I8VWJ5"/>
<dbReference type="Proteomes" id="UP000549394">
    <property type="component" value="Unassembled WGS sequence"/>
</dbReference>
<keyword evidence="1" id="KW-0677">Repeat</keyword>
<dbReference type="GO" id="GO:0005829">
    <property type="term" value="C:cytosol"/>
    <property type="evidence" value="ECO:0007669"/>
    <property type="project" value="TreeGrafter"/>
</dbReference>
<feature type="repeat" description="ANK" evidence="3">
    <location>
        <begin position="90"/>
        <end position="122"/>
    </location>
</feature>
<evidence type="ECO:0000256" key="3">
    <source>
        <dbReference type="PROSITE-ProRule" id="PRU00023"/>
    </source>
</evidence>
<reference evidence="4 5" key="1">
    <citation type="submission" date="2020-08" db="EMBL/GenBank/DDBJ databases">
        <authorList>
            <person name="Hejnol A."/>
        </authorList>
    </citation>
    <scope>NUCLEOTIDE SEQUENCE [LARGE SCALE GENOMIC DNA]</scope>
</reference>
<dbReference type="PANTHER" id="PTHR46680">
    <property type="entry name" value="NF-KAPPA-B INHIBITOR ALPHA"/>
    <property type="match status" value="1"/>
</dbReference>
<evidence type="ECO:0000256" key="1">
    <source>
        <dbReference type="ARBA" id="ARBA00022737"/>
    </source>
</evidence>
<dbReference type="SUPFAM" id="SSF48403">
    <property type="entry name" value="Ankyrin repeat"/>
    <property type="match status" value="1"/>
</dbReference>
<proteinExistence type="predicted"/>
<dbReference type="Pfam" id="PF12796">
    <property type="entry name" value="Ank_2"/>
    <property type="match status" value="1"/>
</dbReference>
<dbReference type="OrthoDB" id="10254947at2759"/>
<name>A0A7I8VWJ5_9ANNE</name>
<dbReference type="PANTHER" id="PTHR46680:SF3">
    <property type="entry name" value="NF-KAPPA-B INHIBITOR CACTUS"/>
    <property type="match status" value="1"/>
</dbReference>
<evidence type="ECO:0000256" key="2">
    <source>
        <dbReference type="ARBA" id="ARBA00023043"/>
    </source>
</evidence>
<protein>
    <submittedName>
        <fullName evidence="4">Uncharacterized protein</fullName>
    </submittedName>
</protein>
<dbReference type="InterPro" id="IPR051070">
    <property type="entry name" value="NF-kappa-B_inhibitor"/>
</dbReference>
<organism evidence="4 5">
    <name type="scientific">Dimorphilus gyrociliatus</name>
    <dbReference type="NCBI Taxonomy" id="2664684"/>
    <lineage>
        <taxon>Eukaryota</taxon>
        <taxon>Metazoa</taxon>
        <taxon>Spiralia</taxon>
        <taxon>Lophotrochozoa</taxon>
        <taxon>Annelida</taxon>
        <taxon>Polychaeta</taxon>
        <taxon>Polychaeta incertae sedis</taxon>
        <taxon>Dinophilidae</taxon>
        <taxon>Dimorphilus</taxon>
    </lineage>
</organism>